<evidence type="ECO:0008006" key="3">
    <source>
        <dbReference type="Google" id="ProtNLM"/>
    </source>
</evidence>
<reference evidence="1" key="1">
    <citation type="submission" date="2023-06" db="EMBL/GenBank/DDBJ databases">
        <title>Phylogenetic Diversity of Rhizobium strains.</title>
        <authorList>
            <person name="Moura F.T."/>
            <person name="Helene L.C.F."/>
            <person name="Hungria M."/>
        </authorList>
    </citation>
    <scope>NUCLEOTIDE SEQUENCE</scope>
    <source>
        <strain evidence="1">CCGE524</strain>
    </source>
</reference>
<proteinExistence type="predicted"/>
<keyword evidence="2" id="KW-1185">Reference proteome</keyword>
<dbReference type="Proteomes" id="UP001172630">
    <property type="component" value="Unassembled WGS sequence"/>
</dbReference>
<organism evidence="1 2">
    <name type="scientific">Rhizobium calliandrae</name>
    <dbReference type="NCBI Taxonomy" id="1312182"/>
    <lineage>
        <taxon>Bacteria</taxon>
        <taxon>Pseudomonadati</taxon>
        <taxon>Pseudomonadota</taxon>
        <taxon>Alphaproteobacteria</taxon>
        <taxon>Hyphomicrobiales</taxon>
        <taxon>Rhizobiaceae</taxon>
        <taxon>Rhizobium/Agrobacterium group</taxon>
        <taxon>Rhizobium</taxon>
    </lineage>
</organism>
<accession>A0ABT7KLT4</accession>
<gene>
    <name evidence="1" type="ORF">PY650_29045</name>
</gene>
<evidence type="ECO:0000313" key="2">
    <source>
        <dbReference type="Proteomes" id="UP001172630"/>
    </source>
</evidence>
<evidence type="ECO:0000313" key="1">
    <source>
        <dbReference type="EMBL" id="MDL2409605.1"/>
    </source>
</evidence>
<protein>
    <recommendedName>
        <fullName evidence="3">DNA-binding protein</fullName>
    </recommendedName>
</protein>
<sequence>MKPAVDKGRRIIVCRKDERTECGEYTLQETADKLGLRPMTVLRMIRAGDLKAEQCCNRLQS</sequence>
<name>A0ABT7KLT4_9HYPH</name>
<comment type="caution">
    <text evidence="1">The sequence shown here is derived from an EMBL/GenBank/DDBJ whole genome shotgun (WGS) entry which is preliminary data.</text>
</comment>
<dbReference type="EMBL" id="JARFYN010000054">
    <property type="protein sequence ID" value="MDL2409605.1"/>
    <property type="molecule type" value="Genomic_DNA"/>
</dbReference>